<evidence type="ECO:0000313" key="3">
    <source>
        <dbReference type="EMBL" id="KAE9277705.1"/>
    </source>
</evidence>
<evidence type="ECO:0000313" key="2">
    <source>
        <dbReference type="EMBL" id="KAE9230438.1"/>
    </source>
</evidence>
<name>A0A6A4BTH7_9STRA</name>
<dbReference type="Proteomes" id="UP000437068">
    <property type="component" value="Unassembled WGS sequence"/>
</dbReference>
<sequence length="93" mass="10883">MATLVMQACNLRKGGRDAKDHVQRNVETCGDRGLERRLCHVRVKGIHELEDMINDIIKSEERGTFREWYTYPPRSRGVYPSKNHGSSRRLDER</sequence>
<evidence type="ECO:0000313" key="5">
    <source>
        <dbReference type="Proteomes" id="UP000440367"/>
    </source>
</evidence>
<dbReference type="EMBL" id="QXGD01000645">
    <property type="protein sequence ID" value="KAE9230438.1"/>
    <property type="molecule type" value="Genomic_DNA"/>
</dbReference>
<dbReference type="AlphaFoldDB" id="A0A6A4BTH7"/>
<reference evidence="4 5" key="1">
    <citation type="submission" date="2018-08" db="EMBL/GenBank/DDBJ databases">
        <title>Genomic investigation of the strawberry pathogen Phytophthora fragariae indicates pathogenicity is determined by transcriptional variation in three key races.</title>
        <authorList>
            <person name="Adams T.M."/>
            <person name="Armitage A.D."/>
            <person name="Sobczyk M.K."/>
            <person name="Bates H.J."/>
            <person name="Dunwell J.M."/>
            <person name="Nellist C.F."/>
            <person name="Harrison R.J."/>
        </authorList>
    </citation>
    <scope>NUCLEOTIDE SEQUENCE [LARGE SCALE GENOMIC DNA]</scope>
    <source>
        <strain evidence="3 4">A4</strain>
        <strain evidence="2 5">BC-1</strain>
    </source>
</reference>
<evidence type="ECO:0000256" key="1">
    <source>
        <dbReference type="SAM" id="MobiDB-lite"/>
    </source>
</evidence>
<protein>
    <submittedName>
        <fullName evidence="3">Uncharacterized protein</fullName>
    </submittedName>
</protein>
<accession>A0A6A4BTH7</accession>
<comment type="caution">
    <text evidence="3">The sequence shown here is derived from an EMBL/GenBank/DDBJ whole genome shotgun (WGS) entry which is preliminary data.</text>
</comment>
<dbReference type="EMBL" id="QXGE01003008">
    <property type="protein sequence ID" value="KAE9277705.1"/>
    <property type="molecule type" value="Genomic_DNA"/>
</dbReference>
<evidence type="ECO:0000313" key="4">
    <source>
        <dbReference type="Proteomes" id="UP000437068"/>
    </source>
</evidence>
<gene>
    <name evidence="3" type="ORF">PF001_g25524</name>
    <name evidence="2" type="ORF">PF002_g13020</name>
</gene>
<dbReference type="Proteomes" id="UP000440367">
    <property type="component" value="Unassembled WGS sequence"/>
</dbReference>
<proteinExistence type="predicted"/>
<organism evidence="3 4">
    <name type="scientific">Phytophthora fragariae</name>
    <dbReference type="NCBI Taxonomy" id="53985"/>
    <lineage>
        <taxon>Eukaryota</taxon>
        <taxon>Sar</taxon>
        <taxon>Stramenopiles</taxon>
        <taxon>Oomycota</taxon>
        <taxon>Peronosporomycetes</taxon>
        <taxon>Peronosporales</taxon>
        <taxon>Peronosporaceae</taxon>
        <taxon>Phytophthora</taxon>
    </lineage>
</organism>
<feature type="region of interest" description="Disordered" evidence="1">
    <location>
        <begin position="73"/>
        <end position="93"/>
    </location>
</feature>